<evidence type="ECO:0000313" key="7">
    <source>
        <dbReference type="Proteomes" id="UP000482487"/>
    </source>
</evidence>
<evidence type="ECO:0000256" key="5">
    <source>
        <dbReference type="SAM" id="Phobius"/>
    </source>
</evidence>
<feature type="transmembrane region" description="Helical" evidence="5">
    <location>
        <begin position="204"/>
        <end position="227"/>
    </location>
</feature>
<accession>A0A7C9MUB6</accession>
<dbReference type="PANTHER" id="PTHR30249">
    <property type="entry name" value="PUTATIVE SEROTONIN TRANSPORTER"/>
    <property type="match status" value="1"/>
</dbReference>
<evidence type="ECO:0000256" key="3">
    <source>
        <dbReference type="ARBA" id="ARBA00022989"/>
    </source>
</evidence>
<evidence type="ECO:0000256" key="1">
    <source>
        <dbReference type="ARBA" id="ARBA00004141"/>
    </source>
</evidence>
<evidence type="ECO:0000256" key="4">
    <source>
        <dbReference type="ARBA" id="ARBA00023136"/>
    </source>
</evidence>
<name>A0A7C9MUB6_9BACT</name>
<feature type="transmembrane region" description="Helical" evidence="5">
    <location>
        <begin position="63"/>
        <end position="80"/>
    </location>
</feature>
<feature type="transmembrane region" description="Helical" evidence="5">
    <location>
        <begin position="92"/>
        <end position="117"/>
    </location>
</feature>
<keyword evidence="4 5" id="KW-0472">Membrane</keyword>
<dbReference type="PANTHER" id="PTHR30249:SF16">
    <property type="entry name" value="INNER MEMBRANE PROTEIN"/>
    <property type="match status" value="1"/>
</dbReference>
<keyword evidence="7" id="KW-1185">Reference proteome</keyword>
<evidence type="ECO:0000313" key="6">
    <source>
        <dbReference type="EMBL" id="MYL82514.1"/>
    </source>
</evidence>
<dbReference type="AlphaFoldDB" id="A0A7C9MUB6"/>
<dbReference type="OrthoDB" id="9811701at2"/>
<keyword evidence="2 5" id="KW-0812">Transmembrane</keyword>
<dbReference type="Pfam" id="PF04172">
    <property type="entry name" value="LrgB"/>
    <property type="match status" value="1"/>
</dbReference>
<dbReference type="RefSeq" id="WP_160959239.1">
    <property type="nucleotide sequence ID" value="NZ_WVUD01000005.1"/>
</dbReference>
<comment type="caution">
    <text evidence="6">The sequence shown here is derived from an EMBL/GenBank/DDBJ whole genome shotgun (WGS) entry which is preliminary data.</text>
</comment>
<dbReference type="GO" id="GO:0016020">
    <property type="term" value="C:membrane"/>
    <property type="evidence" value="ECO:0007669"/>
    <property type="project" value="UniProtKB-SubCell"/>
</dbReference>
<keyword evidence="3 5" id="KW-1133">Transmembrane helix</keyword>
<comment type="subcellular location">
    <subcellularLocation>
        <location evidence="1">Membrane</location>
        <topology evidence="1">Multi-pass membrane protein</topology>
    </subcellularLocation>
</comment>
<proteinExistence type="predicted"/>
<dbReference type="Proteomes" id="UP000482487">
    <property type="component" value="Unassembled WGS sequence"/>
</dbReference>
<dbReference type="EMBL" id="WVUD01000005">
    <property type="protein sequence ID" value="MYL82514.1"/>
    <property type="molecule type" value="Genomic_DNA"/>
</dbReference>
<feature type="transmembrane region" description="Helical" evidence="5">
    <location>
        <begin position="31"/>
        <end position="51"/>
    </location>
</feature>
<protein>
    <submittedName>
        <fullName evidence="6">LrgB family protein</fullName>
    </submittedName>
</protein>
<feature type="transmembrane region" description="Helical" evidence="5">
    <location>
        <begin position="148"/>
        <end position="168"/>
    </location>
</feature>
<reference evidence="6 7" key="1">
    <citation type="submission" date="2020-01" db="EMBL/GenBank/DDBJ databases">
        <title>Genome sequence of Desulfovibrio aerotolerans DSM 16695(T).</title>
        <authorList>
            <person name="Karnachuk O."/>
            <person name="Avakyan M."/>
            <person name="Mardanov A."/>
            <person name="Kadnikov V."/>
            <person name="Ravin N."/>
        </authorList>
    </citation>
    <scope>NUCLEOTIDE SEQUENCE [LARGE SCALE GENOMIC DNA]</scope>
    <source>
        <strain evidence="6 7">DSM 16695</strain>
    </source>
</reference>
<dbReference type="InterPro" id="IPR007300">
    <property type="entry name" value="CidB/LrgB"/>
</dbReference>
<gene>
    <name evidence="6" type="ORF">GTA51_05100</name>
</gene>
<organism evidence="6 7">
    <name type="scientific">Solidesulfovibrio aerotolerans</name>
    <dbReference type="NCBI Taxonomy" id="295255"/>
    <lineage>
        <taxon>Bacteria</taxon>
        <taxon>Pseudomonadati</taxon>
        <taxon>Thermodesulfobacteriota</taxon>
        <taxon>Desulfovibrionia</taxon>
        <taxon>Desulfovibrionales</taxon>
        <taxon>Desulfovibrionaceae</taxon>
        <taxon>Solidesulfovibrio</taxon>
    </lineage>
</organism>
<sequence length="233" mass="24317">MFASSTPLFWLAATLAAYVLSRIAHHYLRAWWTSPLLLTCVLCLGLTVVLHTGYREYMRGGQWLLLLLGPATVAFAVPIYEHRALIRRHWPTLAVGVGFGCLLAFGGSWLLSGLLGLPAGMRLSVLPRSITTPFAMDFARQVGGAPDLAAVCVIATGVLGASLGGMLLKVLPLRSALARGAMLGMGAHGAGVARALEEGEEEGAIAGLVMILAGVTCALLGPAISLFNSIAAV</sequence>
<evidence type="ECO:0000256" key="2">
    <source>
        <dbReference type="ARBA" id="ARBA00022692"/>
    </source>
</evidence>